<feature type="compositionally biased region" description="Basic and acidic residues" evidence="1">
    <location>
        <begin position="39"/>
        <end position="51"/>
    </location>
</feature>
<dbReference type="Proteomes" id="UP000663193">
    <property type="component" value="Chromosome 19"/>
</dbReference>
<feature type="region of interest" description="Disordered" evidence="1">
    <location>
        <begin position="147"/>
        <end position="167"/>
    </location>
</feature>
<dbReference type="AlphaFoldDB" id="A0A7U2I9A0"/>
<dbReference type="OrthoDB" id="5417969at2759"/>
<evidence type="ECO:0000313" key="3">
    <source>
        <dbReference type="Proteomes" id="UP000663193"/>
    </source>
</evidence>
<sequence length="212" mass="23633">RALGKAHEGRSAIAKMHLLRRLIFQRLPKITTKHRRHADLREDSHRQDHHAGGRVIGHNRQCEEQDPGQGGHSPGPAAPDLRRKATRGWPHPVRLQHPEGVDSALGPPSPWRHHRAFAQGARLQVQLRQDDLPQVLRSSATEGCQLPQEEVRPHQPAPPQEEAQVNASLPTASGESFGVMWRYDYATNACDGHEGMVSSLALSTYIRQHPGM</sequence>
<feature type="region of interest" description="Disordered" evidence="1">
    <location>
        <begin position="33"/>
        <end position="113"/>
    </location>
</feature>
<dbReference type="VEuPathDB" id="FungiDB:JI435_058700"/>
<evidence type="ECO:0000313" key="2">
    <source>
        <dbReference type="EMBL" id="QRD05586.1"/>
    </source>
</evidence>
<reference evidence="3" key="1">
    <citation type="journal article" date="2021" name="BMC Genomics">
        <title>Chromosome-level genome assembly and manually-curated proteome of model necrotroph Parastagonospora nodorum Sn15 reveals a genome-wide trove of candidate effector homologs, and redundancy of virulence-related functions within an accessory chromosome.</title>
        <authorList>
            <person name="Bertazzoni S."/>
            <person name="Jones D.A.B."/>
            <person name="Phan H.T."/>
            <person name="Tan K.-C."/>
            <person name="Hane J.K."/>
        </authorList>
    </citation>
    <scope>NUCLEOTIDE SEQUENCE [LARGE SCALE GENOMIC DNA]</scope>
    <source>
        <strain evidence="3">SN15 / ATCC MYA-4574 / FGSC 10173)</strain>
    </source>
</reference>
<keyword evidence="3" id="KW-1185">Reference proteome</keyword>
<protein>
    <submittedName>
        <fullName evidence="2">Uncharacterized protein</fullName>
    </submittedName>
</protein>
<feature type="non-terminal residue" evidence="2">
    <location>
        <position position="1"/>
    </location>
</feature>
<evidence type="ECO:0000256" key="1">
    <source>
        <dbReference type="SAM" id="MobiDB-lite"/>
    </source>
</evidence>
<proteinExistence type="predicted"/>
<dbReference type="EMBL" id="CP069041">
    <property type="protein sequence ID" value="QRD05586.1"/>
    <property type="molecule type" value="Genomic_DNA"/>
</dbReference>
<organism evidence="2 3">
    <name type="scientific">Phaeosphaeria nodorum (strain SN15 / ATCC MYA-4574 / FGSC 10173)</name>
    <name type="common">Glume blotch fungus</name>
    <name type="synonym">Parastagonospora nodorum</name>
    <dbReference type="NCBI Taxonomy" id="321614"/>
    <lineage>
        <taxon>Eukaryota</taxon>
        <taxon>Fungi</taxon>
        <taxon>Dikarya</taxon>
        <taxon>Ascomycota</taxon>
        <taxon>Pezizomycotina</taxon>
        <taxon>Dothideomycetes</taxon>
        <taxon>Pleosporomycetidae</taxon>
        <taxon>Pleosporales</taxon>
        <taxon>Pleosporineae</taxon>
        <taxon>Phaeosphaeriaceae</taxon>
        <taxon>Parastagonospora</taxon>
    </lineage>
</organism>
<gene>
    <name evidence="2" type="ORF">JI435_058700</name>
</gene>
<name>A0A7U2I9A0_PHANO</name>
<accession>A0A7U2I9A0</accession>